<dbReference type="VEuPathDB" id="FungiDB:AeMF1_018391"/>
<protein>
    <submittedName>
        <fullName evidence="3">Uncharacterized protein</fullName>
    </submittedName>
</protein>
<dbReference type="Proteomes" id="UP000481153">
    <property type="component" value="Unassembled WGS sequence"/>
</dbReference>
<comment type="caution">
    <text evidence="3">The sequence shown here is derived from an EMBL/GenBank/DDBJ whole genome shotgun (WGS) entry which is preliminary data.</text>
</comment>
<evidence type="ECO:0000313" key="4">
    <source>
        <dbReference type="Proteomes" id="UP000481153"/>
    </source>
</evidence>
<keyword evidence="2" id="KW-0472">Membrane</keyword>
<feature type="compositionally biased region" description="Low complexity" evidence="1">
    <location>
        <begin position="138"/>
        <end position="166"/>
    </location>
</feature>
<name>A0A6G0WPM4_9STRA</name>
<keyword evidence="2" id="KW-0812">Transmembrane</keyword>
<keyword evidence="4" id="KW-1185">Reference proteome</keyword>
<dbReference type="AlphaFoldDB" id="A0A6G0WPM4"/>
<accession>A0A6G0WPM4</accession>
<organism evidence="3 4">
    <name type="scientific">Aphanomyces euteiches</name>
    <dbReference type="NCBI Taxonomy" id="100861"/>
    <lineage>
        <taxon>Eukaryota</taxon>
        <taxon>Sar</taxon>
        <taxon>Stramenopiles</taxon>
        <taxon>Oomycota</taxon>
        <taxon>Saprolegniomycetes</taxon>
        <taxon>Saprolegniales</taxon>
        <taxon>Verrucalvaceae</taxon>
        <taxon>Aphanomyces</taxon>
    </lineage>
</organism>
<gene>
    <name evidence="3" type="ORF">Ae201684_013065</name>
</gene>
<evidence type="ECO:0000256" key="2">
    <source>
        <dbReference type="SAM" id="Phobius"/>
    </source>
</evidence>
<dbReference type="EMBL" id="VJMJ01000166">
    <property type="protein sequence ID" value="KAF0729319.1"/>
    <property type="molecule type" value="Genomic_DNA"/>
</dbReference>
<feature type="transmembrane region" description="Helical" evidence="2">
    <location>
        <begin position="17"/>
        <end position="37"/>
    </location>
</feature>
<evidence type="ECO:0000313" key="3">
    <source>
        <dbReference type="EMBL" id="KAF0729319.1"/>
    </source>
</evidence>
<keyword evidence="2" id="KW-1133">Transmembrane helix</keyword>
<sequence>MAAAASSSVLRKEWKKYFLAFNGVVIGVPLAVGGYFVHNLRSDERFREHFQDKYPDLIDTIHEYISIYPEAAPRDDIGEADPAVFKSPVYARVQLKSGKSIVVEAPFDATIQDIHKKALGENASDAVLKVEFQDDAEQAAAAPAQPMPAPRKAAPAPSSVDASVRSTWPTTYTPRNKRKAATDALYDELAASRVKEAALREELHIGAREIDVIEDELRAIDAHKKQLKAQMPRKRFLGLF</sequence>
<evidence type="ECO:0000256" key="1">
    <source>
        <dbReference type="SAM" id="MobiDB-lite"/>
    </source>
</evidence>
<reference evidence="3 4" key="1">
    <citation type="submission" date="2019-07" db="EMBL/GenBank/DDBJ databases">
        <title>Genomics analysis of Aphanomyces spp. identifies a new class of oomycete effector associated with host adaptation.</title>
        <authorList>
            <person name="Gaulin E."/>
        </authorList>
    </citation>
    <scope>NUCLEOTIDE SEQUENCE [LARGE SCALE GENOMIC DNA]</scope>
    <source>
        <strain evidence="3 4">ATCC 201684</strain>
    </source>
</reference>
<feature type="region of interest" description="Disordered" evidence="1">
    <location>
        <begin position="137"/>
        <end position="174"/>
    </location>
</feature>
<proteinExistence type="predicted"/>